<dbReference type="Gene3D" id="1.10.287.70">
    <property type="match status" value="1"/>
</dbReference>
<evidence type="ECO:0000256" key="3">
    <source>
        <dbReference type="ARBA" id="ARBA00022538"/>
    </source>
</evidence>
<keyword evidence="2 11" id="KW-0813">Transport</keyword>
<evidence type="ECO:0000256" key="8">
    <source>
        <dbReference type="ARBA" id="ARBA00023065"/>
    </source>
</evidence>
<dbReference type="InterPro" id="IPR013518">
    <property type="entry name" value="K_chnl_inward-rec_Kir_cyto"/>
</dbReference>
<keyword evidence="13" id="KW-0732">Signal</keyword>
<dbReference type="PRINTS" id="PR01320">
    <property type="entry name" value="KIRCHANNEL"/>
</dbReference>
<dbReference type="SUPFAM" id="SSF81324">
    <property type="entry name" value="Voltage-gated potassium channels"/>
    <property type="match status" value="1"/>
</dbReference>
<sequence>MYLVVSILFAAVFYFTGAVHEHMLEGSQLSLPEACFWLSMTNLATIGYGSISPDNQLAYILCTVEHFAGIMMSSLLLGIVFAKASMPTCKTAFSRVCLITARNGVPHLLIRIGNTRGNFLLHPEGRRCEVTDPTAIAPSLIIAHEIDEVSPLHNLTAEDIRAAEGAIFVSVAATDDNSKQAVIARTIFRPADILWNHRFSDVLVQKDGRSHVDFTKFHDSVPIQQRHATDTASKQQNVKHADILGQSGDMSV</sequence>
<dbReference type="Pfam" id="PF07885">
    <property type="entry name" value="Ion_trans_2"/>
    <property type="match status" value="1"/>
</dbReference>
<dbReference type="InterPro" id="IPR014756">
    <property type="entry name" value="Ig_E-set"/>
</dbReference>
<keyword evidence="8 11" id="KW-0406">Ion transport</keyword>
<keyword evidence="17" id="KW-1185">Reference proteome</keyword>
<dbReference type="PANTHER" id="PTHR11767">
    <property type="entry name" value="INWARD RECTIFIER POTASSIUM CHANNEL"/>
    <property type="match status" value="1"/>
</dbReference>
<evidence type="ECO:0000256" key="5">
    <source>
        <dbReference type="ARBA" id="ARBA00022882"/>
    </source>
</evidence>
<evidence type="ECO:0000256" key="4">
    <source>
        <dbReference type="ARBA" id="ARBA00022692"/>
    </source>
</evidence>
<dbReference type="SUPFAM" id="SSF81296">
    <property type="entry name" value="E set domains"/>
    <property type="match status" value="1"/>
</dbReference>
<keyword evidence="4 11" id="KW-0812">Transmembrane</keyword>
<dbReference type="InterPro" id="IPR013099">
    <property type="entry name" value="K_chnl_dom"/>
</dbReference>
<feature type="domain" description="Inward rectifier potassium channel C-terminal" evidence="15">
    <location>
        <begin position="140"/>
        <end position="234"/>
    </location>
</feature>
<feature type="transmembrane region" description="Helical" evidence="12">
    <location>
        <begin position="56"/>
        <end position="82"/>
    </location>
</feature>
<keyword evidence="6 11" id="KW-0630">Potassium</keyword>
<dbReference type="Gene3D" id="2.60.40.1400">
    <property type="entry name" value="G protein-activated inward rectifier potassium channel 1"/>
    <property type="match status" value="2"/>
</dbReference>
<evidence type="ECO:0000259" key="15">
    <source>
        <dbReference type="Pfam" id="PF17655"/>
    </source>
</evidence>
<dbReference type="InterPro" id="IPR016449">
    <property type="entry name" value="K_chnl_inward-rec_Kir"/>
</dbReference>
<evidence type="ECO:0000256" key="6">
    <source>
        <dbReference type="ARBA" id="ARBA00022958"/>
    </source>
</evidence>
<proteinExistence type="inferred from homology"/>
<dbReference type="InterPro" id="IPR041647">
    <property type="entry name" value="IRK_C"/>
</dbReference>
<evidence type="ECO:0000259" key="14">
    <source>
        <dbReference type="Pfam" id="PF07885"/>
    </source>
</evidence>
<organism evidence="16 17">
    <name type="scientific">Coccomyxa subellipsoidea</name>
    <dbReference type="NCBI Taxonomy" id="248742"/>
    <lineage>
        <taxon>Eukaryota</taxon>
        <taxon>Viridiplantae</taxon>
        <taxon>Chlorophyta</taxon>
        <taxon>core chlorophytes</taxon>
        <taxon>Trebouxiophyceae</taxon>
        <taxon>Trebouxiophyceae incertae sedis</taxon>
        <taxon>Coccomyxaceae</taxon>
        <taxon>Coccomyxa</taxon>
    </lineage>
</organism>
<comment type="subcellular location">
    <subcellularLocation>
        <location evidence="1 11">Membrane</location>
        <topology evidence="1 11">Multi-pass membrane protein</topology>
    </subcellularLocation>
</comment>
<keyword evidence="10 11" id="KW-0407">Ion channel</keyword>
<feature type="signal peptide" evidence="13">
    <location>
        <begin position="1"/>
        <end position="18"/>
    </location>
</feature>
<dbReference type="PANTHER" id="PTHR11767:SF102">
    <property type="entry name" value="INWARDLY RECTIFYING POTASSIUM CHANNEL 1, ISOFORM F"/>
    <property type="match status" value="1"/>
</dbReference>
<keyword evidence="3 11" id="KW-0633">Potassium transport</keyword>
<evidence type="ECO:0000256" key="10">
    <source>
        <dbReference type="ARBA" id="ARBA00023303"/>
    </source>
</evidence>
<reference evidence="16 17" key="1">
    <citation type="journal article" date="2024" name="Nat. Commun.">
        <title>Phylogenomics reveals the evolutionary origins of lichenization in chlorophyte algae.</title>
        <authorList>
            <person name="Puginier C."/>
            <person name="Libourel C."/>
            <person name="Otte J."/>
            <person name="Skaloud P."/>
            <person name="Haon M."/>
            <person name="Grisel S."/>
            <person name="Petersen M."/>
            <person name="Berrin J.G."/>
            <person name="Delaux P.M."/>
            <person name="Dal Grande F."/>
            <person name="Keller J."/>
        </authorList>
    </citation>
    <scope>NUCLEOTIDE SEQUENCE [LARGE SCALE GENOMIC DNA]</scope>
    <source>
        <strain evidence="16 17">SAG 216-7</strain>
    </source>
</reference>
<evidence type="ECO:0000256" key="13">
    <source>
        <dbReference type="SAM" id="SignalP"/>
    </source>
</evidence>
<comment type="similarity">
    <text evidence="11">Belongs to the inward rectifier-type potassium channel (TC 1.A.2.1) family.</text>
</comment>
<name>A0ABR2YDI6_9CHLO</name>
<evidence type="ECO:0000256" key="12">
    <source>
        <dbReference type="SAM" id="Phobius"/>
    </source>
</evidence>
<evidence type="ECO:0000256" key="1">
    <source>
        <dbReference type="ARBA" id="ARBA00004141"/>
    </source>
</evidence>
<gene>
    <name evidence="16" type="ORF">WJX75_000664</name>
</gene>
<accession>A0ABR2YDI6</accession>
<dbReference type="EMBL" id="JALJOT010000014">
    <property type="protein sequence ID" value="KAK9903246.1"/>
    <property type="molecule type" value="Genomic_DNA"/>
</dbReference>
<dbReference type="Proteomes" id="UP001491310">
    <property type="component" value="Unassembled WGS sequence"/>
</dbReference>
<keyword evidence="9 12" id="KW-0472">Membrane</keyword>
<evidence type="ECO:0000313" key="16">
    <source>
        <dbReference type="EMBL" id="KAK9903246.1"/>
    </source>
</evidence>
<evidence type="ECO:0000256" key="2">
    <source>
        <dbReference type="ARBA" id="ARBA00022448"/>
    </source>
</evidence>
<protein>
    <submittedName>
        <fullName evidence="16">Uncharacterized protein</fullName>
    </submittedName>
</protein>
<feature type="chain" id="PRO_5047011440" evidence="13">
    <location>
        <begin position="19"/>
        <end position="252"/>
    </location>
</feature>
<keyword evidence="7 12" id="KW-1133">Transmembrane helix</keyword>
<evidence type="ECO:0000313" key="17">
    <source>
        <dbReference type="Proteomes" id="UP001491310"/>
    </source>
</evidence>
<evidence type="ECO:0000256" key="7">
    <source>
        <dbReference type="ARBA" id="ARBA00022989"/>
    </source>
</evidence>
<comment type="caution">
    <text evidence="16">The sequence shown here is derived from an EMBL/GenBank/DDBJ whole genome shotgun (WGS) entry which is preliminary data.</text>
</comment>
<evidence type="ECO:0000256" key="9">
    <source>
        <dbReference type="ARBA" id="ARBA00023136"/>
    </source>
</evidence>
<evidence type="ECO:0000256" key="11">
    <source>
        <dbReference type="RuleBase" id="RU003822"/>
    </source>
</evidence>
<feature type="domain" description="Potassium channel" evidence="14">
    <location>
        <begin position="2"/>
        <end position="81"/>
    </location>
</feature>
<keyword evidence="5 11" id="KW-0851">Voltage-gated channel</keyword>
<dbReference type="Pfam" id="PF17655">
    <property type="entry name" value="IRK_C"/>
    <property type="match status" value="1"/>
</dbReference>